<keyword evidence="7" id="KW-1185">Reference proteome</keyword>
<comment type="caution">
    <text evidence="6">The sequence shown here is derived from an EMBL/GenBank/DDBJ whole genome shotgun (WGS) entry which is preliminary data.</text>
</comment>
<dbReference type="InterPro" id="IPR050109">
    <property type="entry name" value="HTH-type_TetR-like_transc_reg"/>
</dbReference>
<dbReference type="InterPro" id="IPR025996">
    <property type="entry name" value="MT1864/Rv1816-like_C"/>
</dbReference>
<dbReference type="PROSITE" id="PS01081">
    <property type="entry name" value="HTH_TETR_1"/>
    <property type="match status" value="1"/>
</dbReference>
<dbReference type="PRINTS" id="PR00455">
    <property type="entry name" value="HTHTETR"/>
</dbReference>
<evidence type="ECO:0000313" key="7">
    <source>
        <dbReference type="Proteomes" id="UP000229730"/>
    </source>
</evidence>
<protein>
    <submittedName>
        <fullName evidence="6">TetR family transcriptional regulator</fullName>
    </submittedName>
</protein>
<dbReference type="InterPro" id="IPR036271">
    <property type="entry name" value="Tet_transcr_reg_TetR-rel_C_sf"/>
</dbReference>
<keyword evidence="3" id="KW-0804">Transcription</keyword>
<evidence type="ECO:0000256" key="4">
    <source>
        <dbReference type="PROSITE-ProRule" id="PRU00335"/>
    </source>
</evidence>
<keyword evidence="2 4" id="KW-0238">DNA-binding</keyword>
<dbReference type="SUPFAM" id="SSF46689">
    <property type="entry name" value="Homeodomain-like"/>
    <property type="match status" value="1"/>
</dbReference>
<dbReference type="Proteomes" id="UP000229730">
    <property type="component" value="Unassembled WGS sequence"/>
</dbReference>
<dbReference type="InParanoid" id="A0A2G4YQ82"/>
<dbReference type="EMBL" id="PDEM01000024">
    <property type="protein sequence ID" value="PHZ84483.1"/>
    <property type="molecule type" value="Genomic_DNA"/>
</dbReference>
<feature type="domain" description="HTH tetR-type" evidence="5">
    <location>
        <begin position="21"/>
        <end position="81"/>
    </location>
</feature>
<dbReference type="Gene3D" id="1.10.357.10">
    <property type="entry name" value="Tetracycline Repressor, domain 2"/>
    <property type="match status" value="1"/>
</dbReference>
<accession>A0A2G4YQ82</accession>
<dbReference type="Pfam" id="PF00440">
    <property type="entry name" value="TetR_N"/>
    <property type="match status" value="1"/>
</dbReference>
<dbReference type="OrthoDB" id="7056813at2"/>
<evidence type="ECO:0000313" key="6">
    <source>
        <dbReference type="EMBL" id="PHZ84483.1"/>
    </source>
</evidence>
<dbReference type="AlphaFoldDB" id="A0A2G4YQ82"/>
<name>A0A2G4YQ82_9PROT</name>
<dbReference type="RefSeq" id="WP_099473473.1">
    <property type="nucleotide sequence ID" value="NZ_CP041025.1"/>
</dbReference>
<evidence type="ECO:0000256" key="3">
    <source>
        <dbReference type="ARBA" id="ARBA00023163"/>
    </source>
</evidence>
<dbReference type="PANTHER" id="PTHR30055:SF234">
    <property type="entry name" value="HTH-TYPE TRANSCRIPTIONAL REGULATOR BETI"/>
    <property type="match status" value="1"/>
</dbReference>
<dbReference type="Pfam" id="PF13305">
    <property type="entry name" value="TetR_C_33"/>
    <property type="match status" value="1"/>
</dbReference>
<dbReference type="GO" id="GO:0000976">
    <property type="term" value="F:transcription cis-regulatory region binding"/>
    <property type="evidence" value="ECO:0007669"/>
    <property type="project" value="TreeGrafter"/>
</dbReference>
<dbReference type="InterPro" id="IPR009057">
    <property type="entry name" value="Homeodomain-like_sf"/>
</dbReference>
<evidence type="ECO:0000256" key="2">
    <source>
        <dbReference type="ARBA" id="ARBA00023125"/>
    </source>
</evidence>
<proteinExistence type="predicted"/>
<dbReference type="PROSITE" id="PS50977">
    <property type="entry name" value="HTH_TETR_2"/>
    <property type="match status" value="1"/>
</dbReference>
<sequence length="211" mass="23974">MSLTDSNPTSRIPEKPAYHHGDLQRSLLDAARKMIREGGVEALSLRKLAEKVGVSRTAAYHYFTDKNALLCHLAEQGFYAWRDQAETLFADRSLDPVAQFRAYIHWYMGYAIEHAEIYDLMFGRAIWKQEKASESLKAVAYAAFQLQVEMTRRWQAHGLLSPREDSLRVAQVSWGALHGLARLMIDGIYRGDSPVEDMCECAATLLIQHKS</sequence>
<reference evidence="6 7" key="1">
    <citation type="submission" date="2017-10" db="EMBL/GenBank/DDBJ databases">
        <title>Frigbacter circumglobatus gen. nov. sp. nov., isolated from sediment cultured in situ.</title>
        <authorList>
            <person name="Zhao Z."/>
        </authorList>
    </citation>
    <scope>NUCLEOTIDE SEQUENCE [LARGE SCALE GENOMIC DNA]</scope>
    <source>
        <strain evidence="6 7">ZYL</strain>
    </source>
</reference>
<gene>
    <name evidence="6" type="ORF">CRD36_11805</name>
</gene>
<evidence type="ECO:0000259" key="5">
    <source>
        <dbReference type="PROSITE" id="PS50977"/>
    </source>
</evidence>
<dbReference type="PANTHER" id="PTHR30055">
    <property type="entry name" value="HTH-TYPE TRANSCRIPTIONAL REGULATOR RUTR"/>
    <property type="match status" value="1"/>
</dbReference>
<feature type="DNA-binding region" description="H-T-H motif" evidence="4">
    <location>
        <begin position="44"/>
        <end position="63"/>
    </location>
</feature>
<dbReference type="GO" id="GO:0003700">
    <property type="term" value="F:DNA-binding transcription factor activity"/>
    <property type="evidence" value="ECO:0007669"/>
    <property type="project" value="TreeGrafter"/>
</dbReference>
<dbReference type="SUPFAM" id="SSF48498">
    <property type="entry name" value="Tetracyclin repressor-like, C-terminal domain"/>
    <property type="match status" value="1"/>
</dbReference>
<keyword evidence="1" id="KW-0805">Transcription regulation</keyword>
<organism evidence="6 7">
    <name type="scientific">Paremcibacter congregatus</name>
    <dbReference type="NCBI Taxonomy" id="2043170"/>
    <lineage>
        <taxon>Bacteria</taxon>
        <taxon>Pseudomonadati</taxon>
        <taxon>Pseudomonadota</taxon>
        <taxon>Alphaproteobacteria</taxon>
        <taxon>Emcibacterales</taxon>
        <taxon>Emcibacteraceae</taxon>
        <taxon>Paremcibacter</taxon>
    </lineage>
</organism>
<dbReference type="InterPro" id="IPR023772">
    <property type="entry name" value="DNA-bd_HTH_TetR-type_CS"/>
</dbReference>
<evidence type="ECO:0000256" key="1">
    <source>
        <dbReference type="ARBA" id="ARBA00023015"/>
    </source>
</evidence>
<dbReference type="InterPro" id="IPR001647">
    <property type="entry name" value="HTH_TetR"/>
</dbReference>